<keyword evidence="1" id="KW-0472">Membrane</keyword>
<dbReference type="Proteomes" id="UP000286045">
    <property type="component" value="Unassembled WGS sequence"/>
</dbReference>
<reference evidence="2 3" key="1">
    <citation type="submission" date="2018-12" db="EMBL/GenBank/DDBJ databases">
        <title>Draft genome sequence of Xylaria grammica IHI A82.</title>
        <authorList>
            <person name="Buettner E."/>
            <person name="Kellner H."/>
        </authorList>
    </citation>
    <scope>NUCLEOTIDE SEQUENCE [LARGE SCALE GENOMIC DNA]</scope>
    <source>
        <strain evidence="2 3">IHI A82</strain>
    </source>
</reference>
<name>A0A439DDW0_9PEZI</name>
<proteinExistence type="predicted"/>
<evidence type="ECO:0000313" key="3">
    <source>
        <dbReference type="Proteomes" id="UP000286045"/>
    </source>
</evidence>
<keyword evidence="1" id="KW-1133">Transmembrane helix</keyword>
<comment type="caution">
    <text evidence="2">The sequence shown here is derived from an EMBL/GenBank/DDBJ whole genome shotgun (WGS) entry which is preliminary data.</text>
</comment>
<sequence>MPRTLRKQRAVGSPPEFPPIKEVIKTFWGTLGSEKRLFNGQPNEYLNMSAYAEYFRRQWYATVAHADGRYVATQELDDIFQIVRLLIQGHSRNSIIARLNQATPAATESACNSSVDLAVRLLLMLQVGVVQYQANPQLCLRWEKGDIQDFVRERFNKPPILDSHHVRLPKSFDVWSISTIGGLKVEFTDNLADHLLLVDDDTTVLLFHHASFLECQVKLDYISVIYICNHSDQNSTLYPDGLVDETLRTLALLFPQSEFSSPIRGNKTKREWFRRLCQESSPCLIDPRVALCGNLRAEDRQIEQFMFWRDRLIILKQVYDDATPRTMQQSWHDRRNGERWFTFWVAVLVLVITITLGVIQCIESALQMYKAYYPTVI</sequence>
<keyword evidence="1" id="KW-0812">Transmembrane</keyword>
<accession>A0A439DDW0</accession>
<gene>
    <name evidence="2" type="ORF">EKO27_g2526</name>
</gene>
<protein>
    <submittedName>
        <fullName evidence="2">Uncharacterized protein</fullName>
    </submittedName>
</protein>
<keyword evidence="3" id="KW-1185">Reference proteome</keyword>
<feature type="transmembrane region" description="Helical" evidence="1">
    <location>
        <begin position="340"/>
        <end position="359"/>
    </location>
</feature>
<evidence type="ECO:0000313" key="2">
    <source>
        <dbReference type="EMBL" id="RWA12592.1"/>
    </source>
</evidence>
<dbReference type="EMBL" id="RYZI01000047">
    <property type="protein sequence ID" value="RWA12592.1"/>
    <property type="molecule type" value="Genomic_DNA"/>
</dbReference>
<organism evidence="2 3">
    <name type="scientific">Xylaria grammica</name>
    <dbReference type="NCBI Taxonomy" id="363999"/>
    <lineage>
        <taxon>Eukaryota</taxon>
        <taxon>Fungi</taxon>
        <taxon>Dikarya</taxon>
        <taxon>Ascomycota</taxon>
        <taxon>Pezizomycotina</taxon>
        <taxon>Sordariomycetes</taxon>
        <taxon>Xylariomycetidae</taxon>
        <taxon>Xylariales</taxon>
        <taxon>Xylariaceae</taxon>
        <taxon>Xylaria</taxon>
    </lineage>
</organism>
<dbReference type="AlphaFoldDB" id="A0A439DDW0"/>
<evidence type="ECO:0000256" key="1">
    <source>
        <dbReference type="SAM" id="Phobius"/>
    </source>
</evidence>